<proteinExistence type="predicted"/>
<evidence type="ECO:0000313" key="1">
    <source>
        <dbReference type="EMBL" id="KAK6762471.1"/>
    </source>
</evidence>
<name>A0ABR1EIF3_NECAM</name>
<sequence>MPEEQRQRKMPTLKLQLDYVLTKNIPLSDIRKSSAVWNVAFDFDHHPLLLSLMIRFQKKYRGAQHQPTLDLAAPKKKFAFASAGTVSTHNSVCFARNTGDFSQEKRLRRKLRRQLKPDRENVATWQLCPSGGSILTLC</sequence>
<reference evidence="1 2" key="1">
    <citation type="submission" date="2023-08" db="EMBL/GenBank/DDBJ databases">
        <title>A Necator americanus chromosomal reference genome.</title>
        <authorList>
            <person name="Ilik V."/>
            <person name="Petrzelkova K.J."/>
            <person name="Pardy F."/>
            <person name="Fuh T."/>
            <person name="Niatou-Singa F.S."/>
            <person name="Gouil Q."/>
            <person name="Baker L."/>
            <person name="Ritchie M.E."/>
            <person name="Jex A.R."/>
            <person name="Gazzola D."/>
            <person name="Li H."/>
            <person name="Toshio Fujiwara R."/>
            <person name="Zhan B."/>
            <person name="Aroian R.V."/>
            <person name="Pafco B."/>
            <person name="Schwarz E.M."/>
        </authorList>
    </citation>
    <scope>NUCLEOTIDE SEQUENCE [LARGE SCALE GENOMIC DNA]</scope>
    <source>
        <strain evidence="1 2">Aroian</strain>
        <tissue evidence="1">Whole animal</tissue>
    </source>
</reference>
<dbReference type="EMBL" id="JAVFWL010000006">
    <property type="protein sequence ID" value="KAK6762471.1"/>
    <property type="molecule type" value="Genomic_DNA"/>
</dbReference>
<keyword evidence="2" id="KW-1185">Reference proteome</keyword>
<dbReference type="Proteomes" id="UP001303046">
    <property type="component" value="Unassembled WGS sequence"/>
</dbReference>
<gene>
    <name evidence="1" type="primary">Necator_chrX.g23426</name>
    <name evidence="1" type="ORF">RB195_023263</name>
</gene>
<evidence type="ECO:0000313" key="2">
    <source>
        <dbReference type="Proteomes" id="UP001303046"/>
    </source>
</evidence>
<accession>A0ABR1EIF3</accession>
<organism evidence="1 2">
    <name type="scientific">Necator americanus</name>
    <name type="common">Human hookworm</name>
    <dbReference type="NCBI Taxonomy" id="51031"/>
    <lineage>
        <taxon>Eukaryota</taxon>
        <taxon>Metazoa</taxon>
        <taxon>Ecdysozoa</taxon>
        <taxon>Nematoda</taxon>
        <taxon>Chromadorea</taxon>
        <taxon>Rhabditida</taxon>
        <taxon>Rhabditina</taxon>
        <taxon>Rhabditomorpha</taxon>
        <taxon>Strongyloidea</taxon>
        <taxon>Ancylostomatidae</taxon>
        <taxon>Bunostominae</taxon>
        <taxon>Necator</taxon>
    </lineage>
</organism>
<protein>
    <submittedName>
        <fullName evidence="1">Uncharacterized protein</fullName>
    </submittedName>
</protein>
<comment type="caution">
    <text evidence="1">The sequence shown here is derived from an EMBL/GenBank/DDBJ whole genome shotgun (WGS) entry which is preliminary data.</text>
</comment>